<accession>A0AAD6U5K0</accession>
<dbReference type="PANTHER" id="PTHR38926:SF5">
    <property type="entry name" value="F-BOX AND LEUCINE-RICH REPEAT PROTEIN 6"/>
    <property type="match status" value="1"/>
</dbReference>
<dbReference type="SUPFAM" id="SSF52047">
    <property type="entry name" value="RNI-like"/>
    <property type="match status" value="1"/>
</dbReference>
<dbReference type="Proteomes" id="UP001222325">
    <property type="component" value="Unassembled WGS sequence"/>
</dbReference>
<dbReference type="PANTHER" id="PTHR38926">
    <property type="entry name" value="F-BOX DOMAIN CONTAINING PROTEIN, EXPRESSED"/>
    <property type="match status" value="1"/>
</dbReference>
<feature type="domain" description="F-box" evidence="1">
    <location>
        <begin position="33"/>
        <end position="86"/>
    </location>
</feature>
<dbReference type="Gene3D" id="3.80.10.10">
    <property type="entry name" value="Ribonuclease Inhibitor"/>
    <property type="match status" value="1"/>
</dbReference>
<gene>
    <name evidence="2" type="ORF">B0H15DRAFT_834388</name>
</gene>
<organism evidence="2 3">
    <name type="scientific">Mycena belliarum</name>
    <dbReference type="NCBI Taxonomy" id="1033014"/>
    <lineage>
        <taxon>Eukaryota</taxon>
        <taxon>Fungi</taxon>
        <taxon>Dikarya</taxon>
        <taxon>Basidiomycota</taxon>
        <taxon>Agaricomycotina</taxon>
        <taxon>Agaricomycetes</taxon>
        <taxon>Agaricomycetidae</taxon>
        <taxon>Agaricales</taxon>
        <taxon>Marasmiineae</taxon>
        <taxon>Mycenaceae</taxon>
        <taxon>Mycena</taxon>
    </lineage>
</organism>
<dbReference type="Pfam" id="PF12937">
    <property type="entry name" value="F-box-like"/>
    <property type="match status" value="1"/>
</dbReference>
<evidence type="ECO:0000313" key="2">
    <source>
        <dbReference type="EMBL" id="KAJ7091884.1"/>
    </source>
</evidence>
<dbReference type="EMBL" id="JARJCN010000019">
    <property type="protein sequence ID" value="KAJ7091884.1"/>
    <property type="molecule type" value="Genomic_DNA"/>
</dbReference>
<sequence>MLSVVAPAVELNSQVARLRLVLRDYVALHCPASRLPIELWDLIFQECVPHPAEPSLRDAPVNLSQVCRRWRNIALSNPALWSTIAITTTRSHSERGTALEPLHRMLQLWLRRSGTRALSVSLSQSDTVKSPGPISLLLDAVLAHATHLRSLEVRAPELCLFPFASHTLHLPVLEHLKIDTPWPRLAAPGFALPLDSAPRLRTLSLLDATFAAAHISVFDATRLTELTLLPHARAPPEVYWNSDDALTLLAEATHLRSLRLAINDVMPRRRTLAHAPVLRSLSLEFRDAFTSVPQRATRIGALFSLLYTPALQLLALLDRGAAHGGPLNPLLYAWPQAQFLAFLGATPLRVLHLEALPLYQTQIVEALQRTPRLTALVLAARARGSQRSVGDTLLAALTVLPLAPALRRVEFRHCGTRCTEQALIEMVEARRGALQYLRVHRSALPSKDLVTRLARWNTVADLQY</sequence>
<proteinExistence type="predicted"/>
<keyword evidence="3" id="KW-1185">Reference proteome</keyword>
<dbReference type="InterPro" id="IPR001810">
    <property type="entry name" value="F-box_dom"/>
</dbReference>
<protein>
    <recommendedName>
        <fullName evidence="1">F-box domain-containing protein</fullName>
    </recommendedName>
</protein>
<dbReference type="AlphaFoldDB" id="A0AAD6U5K0"/>
<evidence type="ECO:0000313" key="3">
    <source>
        <dbReference type="Proteomes" id="UP001222325"/>
    </source>
</evidence>
<reference evidence="2" key="1">
    <citation type="submission" date="2023-03" db="EMBL/GenBank/DDBJ databases">
        <title>Massive genome expansion in bonnet fungi (Mycena s.s.) driven by repeated elements and novel gene families across ecological guilds.</title>
        <authorList>
            <consortium name="Lawrence Berkeley National Laboratory"/>
            <person name="Harder C.B."/>
            <person name="Miyauchi S."/>
            <person name="Viragh M."/>
            <person name="Kuo A."/>
            <person name="Thoen E."/>
            <person name="Andreopoulos B."/>
            <person name="Lu D."/>
            <person name="Skrede I."/>
            <person name="Drula E."/>
            <person name="Henrissat B."/>
            <person name="Morin E."/>
            <person name="Kohler A."/>
            <person name="Barry K."/>
            <person name="LaButti K."/>
            <person name="Morin E."/>
            <person name="Salamov A."/>
            <person name="Lipzen A."/>
            <person name="Mereny Z."/>
            <person name="Hegedus B."/>
            <person name="Baldrian P."/>
            <person name="Stursova M."/>
            <person name="Weitz H."/>
            <person name="Taylor A."/>
            <person name="Grigoriev I.V."/>
            <person name="Nagy L.G."/>
            <person name="Martin F."/>
            <person name="Kauserud H."/>
        </authorList>
    </citation>
    <scope>NUCLEOTIDE SEQUENCE</scope>
    <source>
        <strain evidence="2">CBHHK173m</strain>
    </source>
</reference>
<comment type="caution">
    <text evidence="2">The sequence shown here is derived from an EMBL/GenBank/DDBJ whole genome shotgun (WGS) entry which is preliminary data.</text>
</comment>
<dbReference type="Gene3D" id="1.20.1280.50">
    <property type="match status" value="1"/>
</dbReference>
<dbReference type="InterPro" id="IPR032675">
    <property type="entry name" value="LRR_dom_sf"/>
</dbReference>
<evidence type="ECO:0000259" key="1">
    <source>
        <dbReference type="Pfam" id="PF12937"/>
    </source>
</evidence>
<dbReference type="SUPFAM" id="SSF81383">
    <property type="entry name" value="F-box domain"/>
    <property type="match status" value="1"/>
</dbReference>
<dbReference type="InterPro" id="IPR036047">
    <property type="entry name" value="F-box-like_dom_sf"/>
</dbReference>
<name>A0AAD6U5K0_9AGAR</name>